<feature type="compositionally biased region" description="Polar residues" evidence="1">
    <location>
        <begin position="459"/>
        <end position="468"/>
    </location>
</feature>
<dbReference type="STRING" id="6185.A0A094ZR40"/>
<evidence type="ECO:0000256" key="1">
    <source>
        <dbReference type="SAM" id="MobiDB-lite"/>
    </source>
</evidence>
<sequence length="966" mass="107237">MHNDPLSPVPSERLLGPGYGQGVWPLRERLALATALLDVDNQQGSWAATSRRMMCFSRPGRPSTWCSSKACAKQYALLLDSIELVKRQKMPGSDSQSSQLSLAERVVKRLSAERAEELRSRIRCGQRYYSSLKGIISDVESGMYDNQLTNLLNVMNPISDFKMQSGIIDGEFVQTTTPPNNDFFHQQTFAENDAISGLQTKQPNKCSNKLITENNPANNKQSLIELWKEIQEFYHIPDSTWYCAPGPINNRNFTGGYGSVTNRSRPSGVGSLNFSRLSTLLAEASSPALKPATQFRNSTNKASSCKSSSHEIGHTTAVSRAAEAAKQRYLSKTSKHKLSSVTSQPARINKSSKQDNISKQWPKKISRNNKYDYVTTASSTSKEDHKSHSSIYKKSESEKQELSDSETEQEDEDSTFDESSTDKQTDSPSSTPSTVAMCMSDVEDFLIRDDEKSEKTIPNDDNATNSTLDNDRPATIIPDEDGIDGYNSESEKFTLSSDAVSSLSTEAVGETDYQVEEKNSICSSPPTFVNTTNVPGIVTEVELKLDNLNQKSPVGKVFAISNESLLSGSKLDETNGDSENETEVRTITDLHCSPESPVNIQIPVENITILESKDFMDVDSKVAHEVVNIPRVTESPNVGPSTSNLENGLDKKLGLSSNFTSKRKEFSKSTSKKAPAYSILPFLIKTESNKSPQIITSDEKCDMKVKTNEKLDRNARENMISDNTDQLNTPVVGSSTPIHSNNESVQLNNSSISSGSKNHSLRLRLSRQGSQLIVLPLSDSIDSSFQGLNTSQKEAAFDNECHNTNWYSWANQLLSNGERIISAWMSNDESMVLSPRFKNNTSPSDLKELVHELLDPIINELNNELIKSKLQFIHRLLSILAHTVMTRSSNTIRNFIAMELYNQWSEQLQTNVSEPDFSSTPYCSNSKTPSTPPILLEVRSMNTPTESERQKRSHSSVEDNNDDLDI</sequence>
<feature type="compositionally biased region" description="Acidic residues" evidence="1">
    <location>
        <begin position="403"/>
        <end position="416"/>
    </location>
</feature>
<feature type="compositionally biased region" description="Polar residues" evidence="1">
    <location>
        <begin position="915"/>
        <end position="929"/>
    </location>
</feature>
<proteinExistence type="predicted"/>
<dbReference type="PANTHER" id="PTHR15398">
    <property type="entry name" value="BROMODOMAIN-CONTAINING PROTEIN 8"/>
    <property type="match status" value="1"/>
</dbReference>
<accession>A0A094ZR40</accession>
<dbReference type="GO" id="GO:0035267">
    <property type="term" value="C:NuA4 histone acetyltransferase complex"/>
    <property type="evidence" value="ECO:0007669"/>
    <property type="project" value="TreeGrafter"/>
</dbReference>
<feature type="compositionally biased region" description="Basic and acidic residues" evidence="1">
    <location>
        <begin position="381"/>
        <end position="402"/>
    </location>
</feature>
<name>A0A094ZR40_SCHHA</name>
<protein>
    <submittedName>
        <fullName evidence="2">Bromodomain-containing protein 8</fullName>
    </submittedName>
</protein>
<gene>
    <name evidence="2" type="ORF">MS3_03784</name>
</gene>
<dbReference type="PANTHER" id="PTHR15398:SF4">
    <property type="entry name" value="BROMODOMAIN-CONTAINING PROTEIN 8 ISOFORM X1"/>
    <property type="match status" value="1"/>
</dbReference>
<feature type="region of interest" description="Disordered" evidence="1">
    <location>
        <begin position="449"/>
        <end position="484"/>
    </location>
</feature>
<feature type="region of interest" description="Disordered" evidence="1">
    <location>
        <begin position="915"/>
        <end position="966"/>
    </location>
</feature>
<feature type="region of interest" description="Disordered" evidence="1">
    <location>
        <begin position="292"/>
        <end position="364"/>
    </location>
</feature>
<organism evidence="2">
    <name type="scientific">Schistosoma haematobium</name>
    <name type="common">Blood fluke</name>
    <dbReference type="NCBI Taxonomy" id="6185"/>
    <lineage>
        <taxon>Eukaryota</taxon>
        <taxon>Metazoa</taxon>
        <taxon>Spiralia</taxon>
        <taxon>Lophotrochozoa</taxon>
        <taxon>Platyhelminthes</taxon>
        <taxon>Trematoda</taxon>
        <taxon>Digenea</taxon>
        <taxon>Strigeidida</taxon>
        <taxon>Schistosomatoidea</taxon>
        <taxon>Schistosomatidae</taxon>
        <taxon>Schistosoma</taxon>
    </lineage>
</organism>
<feature type="region of interest" description="Disordered" evidence="1">
    <location>
        <begin position="376"/>
        <end position="436"/>
    </location>
</feature>
<feature type="compositionally biased region" description="Low complexity" evidence="1">
    <location>
        <begin position="297"/>
        <end position="307"/>
    </location>
</feature>
<feature type="compositionally biased region" description="Basic and acidic residues" evidence="1">
    <location>
        <begin position="449"/>
        <end position="458"/>
    </location>
</feature>
<feature type="compositionally biased region" description="Polar residues" evidence="1">
    <location>
        <begin position="339"/>
        <end position="359"/>
    </location>
</feature>
<dbReference type="EMBL" id="KL250694">
    <property type="protein sequence ID" value="KGB35534.1"/>
    <property type="molecule type" value="Genomic_DNA"/>
</dbReference>
<reference evidence="2" key="1">
    <citation type="journal article" date="2012" name="Nat. Genet.">
        <title>Whole-genome sequence of Schistosoma haematobium.</title>
        <authorList>
            <person name="Young N.D."/>
            <person name="Jex A.R."/>
            <person name="Li B."/>
            <person name="Liu S."/>
            <person name="Yang L."/>
            <person name="Xiong Z."/>
            <person name="Li Y."/>
            <person name="Cantacessi C."/>
            <person name="Hall R.S."/>
            <person name="Xu X."/>
            <person name="Chen F."/>
            <person name="Wu X."/>
            <person name="Zerlotini A."/>
            <person name="Oliveira G."/>
            <person name="Hofmann A."/>
            <person name="Zhang G."/>
            <person name="Fang X."/>
            <person name="Kang Y."/>
            <person name="Campbell B.E."/>
            <person name="Loukas A."/>
            <person name="Ranganathan S."/>
            <person name="Rollinson D."/>
            <person name="Rinaldi G."/>
            <person name="Brindley P.J."/>
            <person name="Yang H."/>
            <person name="Wang J."/>
            <person name="Wang J."/>
            <person name="Gasser R.B."/>
        </authorList>
    </citation>
    <scope>NUCLEOTIDE SEQUENCE [LARGE SCALE GENOMIC DNA]</scope>
</reference>
<evidence type="ECO:0000313" key="2">
    <source>
        <dbReference type="EMBL" id="KGB35534.1"/>
    </source>
</evidence>
<dbReference type="AlphaFoldDB" id="A0A094ZR40"/>